<reference evidence="5 6" key="1">
    <citation type="submission" date="2017-07" db="EMBL/GenBank/DDBJ databases">
        <title>Draft whole genome sequences of clinical Proprionibacteriaceae strains.</title>
        <authorList>
            <person name="Bernier A.-M."/>
            <person name="Bernard K."/>
            <person name="Domingo M.-C."/>
        </authorList>
    </citation>
    <scope>NUCLEOTIDE SEQUENCE [LARGE SCALE GENOMIC DNA]</scope>
    <source>
        <strain evidence="5 6">NML 030167</strain>
    </source>
</reference>
<organism evidence="5 6">
    <name type="scientific">Enemella evansiae</name>
    <dbReference type="NCBI Taxonomy" id="2016499"/>
    <lineage>
        <taxon>Bacteria</taxon>
        <taxon>Bacillati</taxon>
        <taxon>Actinomycetota</taxon>
        <taxon>Actinomycetes</taxon>
        <taxon>Propionibacteriales</taxon>
        <taxon>Propionibacteriaceae</taxon>
        <taxon>Enemella</taxon>
    </lineage>
</organism>
<dbReference type="OrthoDB" id="5243635at2"/>
<dbReference type="CDD" id="cd04301">
    <property type="entry name" value="NAT_SF"/>
    <property type="match status" value="1"/>
</dbReference>
<dbReference type="RefSeq" id="WP_094406714.1">
    <property type="nucleotide sequence ID" value="NZ_NMVO01000017.1"/>
</dbReference>
<evidence type="ECO:0000313" key="5">
    <source>
        <dbReference type="EMBL" id="OYO09705.1"/>
    </source>
</evidence>
<evidence type="ECO:0000256" key="3">
    <source>
        <dbReference type="SAM" id="MobiDB-lite"/>
    </source>
</evidence>
<dbReference type="InterPro" id="IPR000182">
    <property type="entry name" value="GNAT_dom"/>
</dbReference>
<dbReference type="PROSITE" id="PS51186">
    <property type="entry name" value="GNAT"/>
    <property type="match status" value="1"/>
</dbReference>
<dbReference type="Pfam" id="PF00583">
    <property type="entry name" value="Acetyltransf_1"/>
    <property type="match status" value="1"/>
</dbReference>
<keyword evidence="6" id="KW-1185">Reference proteome</keyword>
<evidence type="ECO:0000256" key="2">
    <source>
        <dbReference type="ARBA" id="ARBA00023315"/>
    </source>
</evidence>
<dbReference type="InterPro" id="IPR050832">
    <property type="entry name" value="Bact_Acetyltransf"/>
</dbReference>
<dbReference type="InterPro" id="IPR016181">
    <property type="entry name" value="Acyl_CoA_acyltransferase"/>
</dbReference>
<sequence length="200" mass="21284">MSEPRPDSVRLALPREAPELAALQRRVWAAELGERADAVLGQLDLDTMTEAWQLSITRPPLASYRVLVAVAANDGQEPDRVVGMATTMPSDDPDATQGVDGLVGEFLIDPLARGRGHGSRLLNACVDTLRADGFGLATWWVNSTDDDLRGFLTGSGWAADGSHREIGTEDESVRIKQVRLHSDISGGPADAAETGSPAAD</sequence>
<feature type="domain" description="N-acetyltransferase" evidence="4">
    <location>
        <begin position="7"/>
        <end position="176"/>
    </location>
</feature>
<proteinExistence type="predicted"/>
<evidence type="ECO:0000259" key="4">
    <source>
        <dbReference type="PROSITE" id="PS51186"/>
    </source>
</evidence>
<dbReference type="EMBL" id="NMVO01000017">
    <property type="protein sequence ID" value="OYO09705.1"/>
    <property type="molecule type" value="Genomic_DNA"/>
</dbReference>
<gene>
    <name evidence="5" type="ORF">CGZ94_18820</name>
</gene>
<accession>A0A255G1F2</accession>
<feature type="region of interest" description="Disordered" evidence="3">
    <location>
        <begin position="180"/>
        <end position="200"/>
    </location>
</feature>
<protein>
    <submittedName>
        <fullName evidence="5">GNAT family N-acetyltransferase</fullName>
    </submittedName>
</protein>
<evidence type="ECO:0000256" key="1">
    <source>
        <dbReference type="ARBA" id="ARBA00022679"/>
    </source>
</evidence>
<dbReference type="Proteomes" id="UP000215896">
    <property type="component" value="Unassembled WGS sequence"/>
</dbReference>
<dbReference type="Gene3D" id="3.40.630.30">
    <property type="match status" value="1"/>
</dbReference>
<dbReference type="PANTHER" id="PTHR43877">
    <property type="entry name" value="AMINOALKYLPHOSPHONATE N-ACETYLTRANSFERASE-RELATED-RELATED"/>
    <property type="match status" value="1"/>
</dbReference>
<dbReference type="AlphaFoldDB" id="A0A255G1F2"/>
<keyword evidence="1 5" id="KW-0808">Transferase</keyword>
<keyword evidence="2" id="KW-0012">Acyltransferase</keyword>
<dbReference type="GO" id="GO:0016747">
    <property type="term" value="F:acyltransferase activity, transferring groups other than amino-acyl groups"/>
    <property type="evidence" value="ECO:0007669"/>
    <property type="project" value="InterPro"/>
</dbReference>
<dbReference type="SUPFAM" id="SSF55729">
    <property type="entry name" value="Acyl-CoA N-acyltransferases (Nat)"/>
    <property type="match status" value="1"/>
</dbReference>
<name>A0A255G1F2_9ACTN</name>
<evidence type="ECO:0000313" key="6">
    <source>
        <dbReference type="Proteomes" id="UP000215896"/>
    </source>
</evidence>
<comment type="caution">
    <text evidence="5">The sequence shown here is derived from an EMBL/GenBank/DDBJ whole genome shotgun (WGS) entry which is preliminary data.</text>
</comment>